<comment type="cofactor">
    <cofactor evidence="1">
        <name>heme</name>
        <dbReference type="ChEBI" id="CHEBI:30413"/>
    </cofactor>
</comment>
<keyword evidence="6" id="KW-1185">Reference proteome</keyword>
<evidence type="ECO:0000256" key="4">
    <source>
        <dbReference type="ARBA" id="ARBA00023004"/>
    </source>
</evidence>
<organism evidence="5 6">
    <name type="scientific">Ranitomeya imitator</name>
    <name type="common">mimic poison frog</name>
    <dbReference type="NCBI Taxonomy" id="111125"/>
    <lineage>
        <taxon>Eukaryota</taxon>
        <taxon>Metazoa</taxon>
        <taxon>Chordata</taxon>
        <taxon>Craniata</taxon>
        <taxon>Vertebrata</taxon>
        <taxon>Euteleostomi</taxon>
        <taxon>Amphibia</taxon>
        <taxon>Batrachia</taxon>
        <taxon>Anura</taxon>
        <taxon>Neobatrachia</taxon>
        <taxon>Hyloidea</taxon>
        <taxon>Dendrobatidae</taxon>
        <taxon>Dendrobatinae</taxon>
        <taxon>Ranitomeya</taxon>
    </lineage>
</organism>
<gene>
    <name evidence="5" type="ORF">RIMI_LOCUS10885783</name>
</gene>
<reference evidence="5" key="1">
    <citation type="submission" date="2023-07" db="EMBL/GenBank/DDBJ databases">
        <authorList>
            <person name="Stuckert A."/>
        </authorList>
    </citation>
    <scope>NUCLEOTIDE SEQUENCE</scope>
</reference>
<evidence type="ECO:0000256" key="1">
    <source>
        <dbReference type="ARBA" id="ARBA00001971"/>
    </source>
</evidence>
<dbReference type="PANTHER" id="PTHR24300:SF302">
    <property type="entry name" value="CYTOCHROME P450"/>
    <property type="match status" value="1"/>
</dbReference>
<keyword evidence="3" id="KW-0479">Metal-binding</keyword>
<dbReference type="EMBL" id="CAUEEQ010023997">
    <property type="protein sequence ID" value="CAJ0945429.1"/>
    <property type="molecule type" value="Genomic_DNA"/>
</dbReference>
<dbReference type="Proteomes" id="UP001176940">
    <property type="component" value="Unassembled WGS sequence"/>
</dbReference>
<dbReference type="PRINTS" id="PR00463">
    <property type="entry name" value="EP450I"/>
</dbReference>
<evidence type="ECO:0000313" key="5">
    <source>
        <dbReference type="EMBL" id="CAJ0945429.1"/>
    </source>
</evidence>
<evidence type="ECO:0000256" key="3">
    <source>
        <dbReference type="ARBA" id="ARBA00022723"/>
    </source>
</evidence>
<dbReference type="InterPro" id="IPR002401">
    <property type="entry name" value="Cyt_P450_E_grp-I"/>
</dbReference>
<protein>
    <recommendedName>
        <fullName evidence="7">Cytochrome P450</fullName>
    </recommendedName>
</protein>
<sequence>MDSTCLVPTVKHGGGEKVQNEIENIIGSAQPQVEHRKEMPYTNAVIHEIQRFGDVVPGSLPHATTTDITFRGYNLSKGTTVIPLLHSALRDKAYFEKPEEFYPGHFLDSEGKFKKNEAFVPFSLGSNIISHQLLHTKSPSFLSAIYRESPANW</sequence>
<evidence type="ECO:0000256" key="2">
    <source>
        <dbReference type="ARBA" id="ARBA00010617"/>
    </source>
</evidence>
<proteinExistence type="inferred from homology"/>
<dbReference type="Gene3D" id="1.10.630.10">
    <property type="entry name" value="Cytochrome P450"/>
    <property type="match status" value="1"/>
</dbReference>
<evidence type="ECO:0000313" key="6">
    <source>
        <dbReference type="Proteomes" id="UP001176940"/>
    </source>
</evidence>
<accession>A0ABN9LTD2</accession>
<dbReference type="Pfam" id="PF00067">
    <property type="entry name" value="p450"/>
    <property type="match status" value="1"/>
</dbReference>
<evidence type="ECO:0008006" key="7">
    <source>
        <dbReference type="Google" id="ProtNLM"/>
    </source>
</evidence>
<dbReference type="SUPFAM" id="SSF48264">
    <property type="entry name" value="Cytochrome P450"/>
    <property type="match status" value="1"/>
</dbReference>
<name>A0ABN9LTD2_9NEOB</name>
<comment type="caution">
    <text evidence="5">The sequence shown here is derived from an EMBL/GenBank/DDBJ whole genome shotgun (WGS) entry which is preliminary data.</text>
</comment>
<keyword evidence="4" id="KW-0408">Iron</keyword>
<comment type="similarity">
    <text evidence="2">Belongs to the cytochrome P450 family.</text>
</comment>
<dbReference type="InterPro" id="IPR001128">
    <property type="entry name" value="Cyt_P450"/>
</dbReference>
<dbReference type="PANTHER" id="PTHR24300">
    <property type="entry name" value="CYTOCHROME P450 508A4-RELATED"/>
    <property type="match status" value="1"/>
</dbReference>
<dbReference type="InterPro" id="IPR036396">
    <property type="entry name" value="Cyt_P450_sf"/>
</dbReference>
<dbReference type="InterPro" id="IPR050182">
    <property type="entry name" value="Cytochrome_P450_fam2"/>
</dbReference>